<dbReference type="NCBIfam" id="TIGR00756">
    <property type="entry name" value="PPR"/>
    <property type="match status" value="7"/>
</dbReference>
<feature type="repeat" description="PPR" evidence="3">
    <location>
        <begin position="293"/>
        <end position="327"/>
    </location>
</feature>
<dbReference type="Pfam" id="PF13041">
    <property type="entry name" value="PPR_2"/>
    <property type="match status" value="3"/>
</dbReference>
<proteinExistence type="inferred from homology"/>
<gene>
    <name evidence="4" type="ORF">C1H46_033584</name>
</gene>
<comment type="similarity">
    <text evidence="1">Belongs to the PPR family. P subfamily.</text>
</comment>
<feature type="repeat" description="PPR" evidence="3">
    <location>
        <begin position="328"/>
        <end position="362"/>
    </location>
</feature>
<evidence type="ECO:0008006" key="6">
    <source>
        <dbReference type="Google" id="ProtNLM"/>
    </source>
</evidence>
<accession>A0A540L3K3</accession>
<dbReference type="PANTHER" id="PTHR46128">
    <property type="entry name" value="MITOCHONDRIAL GROUP I INTRON SPLICING FACTOR CCM1"/>
    <property type="match status" value="1"/>
</dbReference>
<dbReference type="InterPro" id="IPR011990">
    <property type="entry name" value="TPR-like_helical_dom_sf"/>
</dbReference>
<evidence type="ECO:0000313" key="4">
    <source>
        <dbReference type="EMBL" id="TQD80832.1"/>
    </source>
</evidence>
<dbReference type="EMBL" id="VIEB01000792">
    <property type="protein sequence ID" value="TQD80832.1"/>
    <property type="molecule type" value="Genomic_DNA"/>
</dbReference>
<keyword evidence="2" id="KW-0677">Repeat</keyword>
<protein>
    <recommendedName>
        <fullName evidence="6">Pentacotripeptide-repeat region of PRORP domain-containing protein</fullName>
    </recommendedName>
</protein>
<feature type="repeat" description="PPR" evidence="3">
    <location>
        <begin position="258"/>
        <end position="292"/>
    </location>
</feature>
<dbReference type="PROSITE" id="PS51375">
    <property type="entry name" value="PPR"/>
    <property type="match status" value="7"/>
</dbReference>
<dbReference type="Pfam" id="PF12854">
    <property type="entry name" value="PPR_1"/>
    <property type="match status" value="1"/>
</dbReference>
<dbReference type="Proteomes" id="UP000315295">
    <property type="component" value="Unassembled WGS sequence"/>
</dbReference>
<feature type="repeat" description="PPR" evidence="3">
    <location>
        <begin position="187"/>
        <end position="222"/>
    </location>
</feature>
<feature type="repeat" description="PPR" evidence="3">
    <location>
        <begin position="363"/>
        <end position="397"/>
    </location>
</feature>
<evidence type="ECO:0000256" key="1">
    <source>
        <dbReference type="ARBA" id="ARBA00007626"/>
    </source>
</evidence>
<comment type="caution">
    <text evidence="4">The sequence shown here is derived from an EMBL/GenBank/DDBJ whole genome shotgun (WGS) entry which is preliminary data.</text>
</comment>
<reference evidence="4 5" key="1">
    <citation type="journal article" date="2019" name="G3 (Bethesda)">
        <title>Sequencing of a Wild Apple (Malus baccata) Genome Unravels the Differences Between Cultivated and Wild Apple Species Regarding Disease Resistance and Cold Tolerance.</title>
        <authorList>
            <person name="Chen X."/>
        </authorList>
    </citation>
    <scope>NUCLEOTIDE SEQUENCE [LARGE SCALE GENOMIC DNA]</scope>
    <source>
        <strain evidence="5">cv. Shandingzi</strain>
        <tissue evidence="4">Leaves</tissue>
    </source>
</reference>
<dbReference type="AlphaFoldDB" id="A0A540L3K3"/>
<dbReference type="Pfam" id="PF01535">
    <property type="entry name" value="PPR"/>
    <property type="match status" value="1"/>
</dbReference>
<dbReference type="PANTHER" id="PTHR46128:SF73">
    <property type="entry name" value="CRIB DOMAIN-CONTAINING PROTEIN"/>
    <property type="match status" value="1"/>
</dbReference>
<dbReference type="InterPro" id="IPR050872">
    <property type="entry name" value="PPR_P_subfamily"/>
</dbReference>
<dbReference type="Gene3D" id="1.25.40.10">
    <property type="entry name" value="Tetratricopeptide repeat domain"/>
    <property type="match status" value="4"/>
</dbReference>
<evidence type="ECO:0000256" key="2">
    <source>
        <dbReference type="ARBA" id="ARBA00022737"/>
    </source>
</evidence>
<feature type="repeat" description="PPR" evidence="3">
    <location>
        <begin position="223"/>
        <end position="257"/>
    </location>
</feature>
<organism evidence="4 5">
    <name type="scientific">Malus baccata</name>
    <name type="common">Siberian crab apple</name>
    <name type="synonym">Pyrus baccata</name>
    <dbReference type="NCBI Taxonomy" id="106549"/>
    <lineage>
        <taxon>Eukaryota</taxon>
        <taxon>Viridiplantae</taxon>
        <taxon>Streptophyta</taxon>
        <taxon>Embryophyta</taxon>
        <taxon>Tracheophyta</taxon>
        <taxon>Spermatophyta</taxon>
        <taxon>Magnoliopsida</taxon>
        <taxon>eudicotyledons</taxon>
        <taxon>Gunneridae</taxon>
        <taxon>Pentapetalae</taxon>
        <taxon>rosids</taxon>
        <taxon>fabids</taxon>
        <taxon>Rosales</taxon>
        <taxon>Rosaceae</taxon>
        <taxon>Amygdaloideae</taxon>
        <taxon>Maleae</taxon>
        <taxon>Malus</taxon>
    </lineage>
</organism>
<dbReference type="InterPro" id="IPR002885">
    <property type="entry name" value="PPR_rpt"/>
</dbReference>
<feature type="repeat" description="PPR" evidence="3">
    <location>
        <begin position="152"/>
        <end position="186"/>
    </location>
</feature>
<evidence type="ECO:0000313" key="5">
    <source>
        <dbReference type="Proteomes" id="UP000315295"/>
    </source>
</evidence>
<evidence type="ECO:0000256" key="3">
    <source>
        <dbReference type="PROSITE-ProRule" id="PRU00708"/>
    </source>
</evidence>
<sequence>MKASKPISPFRLCSLLRREKNPNLALQIFRNPNPDLNPPPGKLFRYSLLSYDLIITKLGRAKMFDQMEQILHQMKQETRFAPPEIIFCNVISFYGRARLPDRALQMFDEIPAFRCQRTVKSLNSLLDTLFKCGEFEKMRRFFGGFEIYATPDACTYNILIKACCANECLDDAWKVFDEMSRKGVHPTTVTFGTLIYWLCSNFRLKEAFKLKYDMVVIHGVVPDQYVYTSLIKGLCKIGEMTSAFDLKEEMVMKKIKPDSAVYSTLISGLFNAGRKELVSGLLEEMSEYGCKPDTVTFNAMIHGLCKEKNFDAAYRVLDEMTEKNCEPDVISYNVIIGGLCKDGKWREAYDLLEDLPRRGCTPDVVSYRTMFDGLCDWRQFNEASLVLDEMIFKGFAPRLASTQKLVEGLCEAANAELLGTVLTSLGKGKGNFLHVDIWGMSVDMVCKKEKLSNVSELVDNLVKQCCN</sequence>
<keyword evidence="5" id="KW-1185">Reference proteome</keyword>
<name>A0A540L3K3_MALBA</name>